<evidence type="ECO:0000313" key="1">
    <source>
        <dbReference type="EMBL" id="KAK8221926.1"/>
    </source>
</evidence>
<accession>A0ACC3SP12</accession>
<sequence>MSPSSAMVHSSSPWARRTSAVSPQAPGFKLLSRRLGPVAHELILAPRPQRGSEPPEAVCLTTPYGPHESIRAEQMGRRFKPGQGPQDKEETSTSAISPWQMHAKLLVPGDVGPRLATTDMGPVPLGVPVLLEHVVGPTQAVRSRALPAHSSRTRASGLHSVEP</sequence>
<dbReference type="Proteomes" id="UP001320706">
    <property type="component" value="Unassembled WGS sequence"/>
</dbReference>
<dbReference type="EMBL" id="JAMKPW020000001">
    <property type="protein sequence ID" value="KAK8221926.1"/>
    <property type="molecule type" value="Genomic_DNA"/>
</dbReference>
<keyword evidence="2" id="KW-1185">Reference proteome</keyword>
<protein>
    <submittedName>
        <fullName evidence="1">Uncharacterized protein</fullName>
    </submittedName>
</protein>
<comment type="caution">
    <text evidence="1">The sequence shown here is derived from an EMBL/GenBank/DDBJ whole genome shotgun (WGS) entry which is preliminary data.</text>
</comment>
<organism evidence="1 2">
    <name type="scientific">Zalaria obscura</name>
    <dbReference type="NCBI Taxonomy" id="2024903"/>
    <lineage>
        <taxon>Eukaryota</taxon>
        <taxon>Fungi</taxon>
        <taxon>Dikarya</taxon>
        <taxon>Ascomycota</taxon>
        <taxon>Pezizomycotina</taxon>
        <taxon>Dothideomycetes</taxon>
        <taxon>Dothideomycetidae</taxon>
        <taxon>Dothideales</taxon>
        <taxon>Zalariaceae</taxon>
        <taxon>Zalaria</taxon>
    </lineage>
</organism>
<reference evidence="1" key="1">
    <citation type="submission" date="2024-02" db="EMBL/GenBank/DDBJ databases">
        <title>Metagenome Assembled Genome of Zalaria obscura JY119.</title>
        <authorList>
            <person name="Vighnesh L."/>
            <person name="Jagadeeshwari U."/>
            <person name="Venkata Ramana C."/>
            <person name="Sasikala C."/>
        </authorList>
    </citation>
    <scope>NUCLEOTIDE SEQUENCE</scope>
    <source>
        <strain evidence="1">JY119</strain>
    </source>
</reference>
<evidence type="ECO:0000313" key="2">
    <source>
        <dbReference type="Proteomes" id="UP001320706"/>
    </source>
</evidence>
<gene>
    <name evidence="1" type="ORF">M8818_000091</name>
</gene>
<name>A0ACC3SP12_9PEZI</name>
<proteinExistence type="predicted"/>